<evidence type="ECO:0000313" key="4">
    <source>
        <dbReference type="EMBL" id="CAF4345931.1"/>
    </source>
</evidence>
<dbReference type="EMBL" id="CAJOBA010056123">
    <property type="protein sequence ID" value="CAF4289414.1"/>
    <property type="molecule type" value="Genomic_DNA"/>
</dbReference>
<dbReference type="Proteomes" id="UP000677228">
    <property type="component" value="Unassembled WGS sequence"/>
</dbReference>
<proteinExistence type="predicted"/>
<accession>A0A815RPP2</accession>
<evidence type="ECO:0000313" key="5">
    <source>
        <dbReference type="Proteomes" id="UP000663829"/>
    </source>
</evidence>
<dbReference type="EMBL" id="CAJNOQ010021112">
    <property type="protein sequence ID" value="CAF1480851.1"/>
    <property type="molecule type" value="Genomic_DNA"/>
</dbReference>
<gene>
    <name evidence="1" type="ORF">GPM918_LOCUS35833</name>
    <name evidence="2" type="ORF">OVA965_LOCUS36929</name>
    <name evidence="4" type="ORF">SRO942_LOCUS36558</name>
    <name evidence="3" type="ORF">TMI583_LOCUS37970</name>
</gene>
<keyword evidence="5" id="KW-1185">Reference proteome</keyword>
<evidence type="ECO:0000313" key="3">
    <source>
        <dbReference type="EMBL" id="CAF4289414.1"/>
    </source>
</evidence>
<dbReference type="Proteomes" id="UP000682733">
    <property type="component" value="Unassembled WGS sequence"/>
</dbReference>
<dbReference type="Proteomes" id="UP000681722">
    <property type="component" value="Unassembled WGS sequence"/>
</dbReference>
<dbReference type="AlphaFoldDB" id="A0A815RPP2"/>
<evidence type="ECO:0000313" key="1">
    <source>
        <dbReference type="EMBL" id="CAF1480851.1"/>
    </source>
</evidence>
<dbReference type="EMBL" id="CAJNOK010034102">
    <property type="protein sequence ID" value="CAF1500860.1"/>
    <property type="molecule type" value="Genomic_DNA"/>
</dbReference>
<comment type="caution">
    <text evidence="1">The sequence shown here is derived from an EMBL/GenBank/DDBJ whole genome shotgun (WGS) entry which is preliminary data.</text>
</comment>
<evidence type="ECO:0000313" key="2">
    <source>
        <dbReference type="EMBL" id="CAF1500860.1"/>
    </source>
</evidence>
<name>A0A815RPP2_9BILA</name>
<protein>
    <submittedName>
        <fullName evidence="1">Uncharacterized protein</fullName>
    </submittedName>
</protein>
<dbReference type="EMBL" id="CAJOBC010086593">
    <property type="protein sequence ID" value="CAF4345931.1"/>
    <property type="molecule type" value="Genomic_DNA"/>
</dbReference>
<dbReference type="Proteomes" id="UP000663829">
    <property type="component" value="Unassembled WGS sequence"/>
</dbReference>
<sequence>MISFDLCLKLIPNYSMCKIWIKTNQILWISFIFYLISLYKNVRSHSTNNDSFPLLNKASFFKLLQNGLKHPYSSYDISTLDWKKQTFKKWQKQRQVLIKHCKHYRRELTFRQCLLMYEFWLEIDEQLTKKTCPIGDFELFCPFSQVRVAKNDTQQIICKKIMLTDNCLLRLHQNGTCQQISPMSDKYKQLFQHEFQNCSIIQNKNSPL</sequence>
<organism evidence="1 5">
    <name type="scientific">Didymodactylos carnosus</name>
    <dbReference type="NCBI Taxonomy" id="1234261"/>
    <lineage>
        <taxon>Eukaryota</taxon>
        <taxon>Metazoa</taxon>
        <taxon>Spiralia</taxon>
        <taxon>Gnathifera</taxon>
        <taxon>Rotifera</taxon>
        <taxon>Eurotatoria</taxon>
        <taxon>Bdelloidea</taxon>
        <taxon>Philodinida</taxon>
        <taxon>Philodinidae</taxon>
        <taxon>Didymodactylos</taxon>
    </lineage>
</organism>
<reference evidence="1" key="1">
    <citation type="submission" date="2021-02" db="EMBL/GenBank/DDBJ databases">
        <authorList>
            <person name="Nowell W R."/>
        </authorList>
    </citation>
    <scope>NUCLEOTIDE SEQUENCE</scope>
</reference>